<dbReference type="KEGG" id="dtm:BJL86_1596"/>
<name>A0A173LKG6_9ACTN</name>
<proteinExistence type="predicted"/>
<sequence>MERQTLKRNLLSRVSFPNRNVYIGRASFPNAGWLREVISHSYNSSISMGVGQSIEECSQLQLNEST</sequence>
<evidence type="ECO:0000313" key="2">
    <source>
        <dbReference type="Proteomes" id="UP000186104"/>
    </source>
</evidence>
<protein>
    <submittedName>
        <fullName evidence="1">Uncharacterized protein</fullName>
    </submittedName>
</protein>
<reference evidence="1 2" key="1">
    <citation type="submission" date="2016-06" db="EMBL/GenBank/DDBJ databases">
        <title>Complete genome sequence of a saline-alkali tolerant type strain Dietzia timorensis ID05-A0528T.</title>
        <authorList>
            <person name="Wu X."/>
        </authorList>
    </citation>
    <scope>NUCLEOTIDE SEQUENCE [LARGE SCALE GENOMIC DNA]</scope>
    <source>
        <strain evidence="1 2">ID05-A0528</strain>
    </source>
</reference>
<dbReference type="EMBL" id="CP015961">
    <property type="protein sequence ID" value="ANI92373.1"/>
    <property type="molecule type" value="Genomic_DNA"/>
</dbReference>
<organism evidence="1 2">
    <name type="scientific">Dietzia timorensis</name>
    <dbReference type="NCBI Taxonomy" id="499555"/>
    <lineage>
        <taxon>Bacteria</taxon>
        <taxon>Bacillati</taxon>
        <taxon>Actinomycetota</taxon>
        <taxon>Actinomycetes</taxon>
        <taxon>Mycobacteriales</taxon>
        <taxon>Dietziaceae</taxon>
        <taxon>Dietzia</taxon>
    </lineage>
</organism>
<gene>
    <name evidence="1" type="ORF">BJL86_1596</name>
</gene>
<dbReference type="Proteomes" id="UP000186104">
    <property type="component" value="Chromosome"/>
</dbReference>
<accession>A0A173LKG6</accession>
<evidence type="ECO:0000313" key="1">
    <source>
        <dbReference type="EMBL" id="ANI92373.1"/>
    </source>
</evidence>
<keyword evidence="2" id="KW-1185">Reference proteome</keyword>
<dbReference type="AlphaFoldDB" id="A0A173LKG6"/>